<dbReference type="PANTHER" id="PTHR36536:SF3">
    <property type="entry name" value="UPF0111 PROTEIN HI_1603"/>
    <property type="match status" value="1"/>
</dbReference>
<keyword evidence="3" id="KW-1185">Reference proteome</keyword>
<dbReference type="Gene3D" id="1.20.58.220">
    <property type="entry name" value="Phosphate transport system protein phou homolog 2, domain 2"/>
    <property type="match status" value="1"/>
</dbReference>
<proteinExistence type="inferred from homology"/>
<comment type="caution">
    <text evidence="2">The sequence shown here is derived from an EMBL/GenBank/DDBJ whole genome shotgun (WGS) entry which is preliminary data.</text>
</comment>
<evidence type="ECO:0000256" key="1">
    <source>
        <dbReference type="ARBA" id="ARBA00008591"/>
    </source>
</evidence>
<dbReference type="Proteomes" id="UP001178354">
    <property type="component" value="Unassembled WGS sequence"/>
</dbReference>
<dbReference type="InterPro" id="IPR002727">
    <property type="entry name" value="DUF47"/>
</dbReference>
<name>A0AAW8B4F1_9GAMM</name>
<organism evidence="2 3">
    <name type="scientific">Porticoccus litoralis</name>
    <dbReference type="NCBI Taxonomy" id="434086"/>
    <lineage>
        <taxon>Bacteria</taxon>
        <taxon>Pseudomonadati</taxon>
        <taxon>Pseudomonadota</taxon>
        <taxon>Gammaproteobacteria</taxon>
        <taxon>Cellvibrionales</taxon>
        <taxon>Porticoccaceae</taxon>
        <taxon>Porticoccus</taxon>
    </lineage>
</organism>
<dbReference type="PANTHER" id="PTHR36536">
    <property type="entry name" value="UPF0111 PROTEIN HI_1603"/>
    <property type="match status" value="1"/>
</dbReference>
<dbReference type="EMBL" id="JAUUUU010000003">
    <property type="protein sequence ID" value="MDP1520840.1"/>
    <property type="molecule type" value="Genomic_DNA"/>
</dbReference>
<dbReference type="RefSeq" id="WP_305170422.1">
    <property type="nucleotide sequence ID" value="NZ_JAUUUU010000003.1"/>
</dbReference>
<comment type="similarity">
    <text evidence="1">Belongs to the UPF0111 family.</text>
</comment>
<reference evidence="2" key="2">
    <citation type="submission" date="2023-08" db="EMBL/GenBank/DDBJ databases">
        <authorList>
            <person name="Luo J."/>
        </authorList>
    </citation>
    <scope>NUCLEOTIDE SEQUENCE</scope>
    <source>
        <strain evidence="2">DSM 25064</strain>
    </source>
</reference>
<protein>
    <submittedName>
        <fullName evidence="2">TIGR00153 family protein</fullName>
    </submittedName>
</protein>
<evidence type="ECO:0000313" key="3">
    <source>
        <dbReference type="Proteomes" id="UP001178354"/>
    </source>
</evidence>
<dbReference type="InterPro" id="IPR018445">
    <property type="entry name" value="Put_Phosphate_transp_reg"/>
</dbReference>
<accession>A0AAW8B4F1</accession>
<evidence type="ECO:0000313" key="2">
    <source>
        <dbReference type="EMBL" id="MDP1520840.1"/>
    </source>
</evidence>
<sequence>MVFNNPLSSLFGKSPISPLQSHMTVVVSCTELLCSFMSSAIANDWQQAEQIFDRMSELEHEADAMKRKLRLHLPKSLFMPMDRSDLLNMLSQQDRIANRSKDIAGLMLGRKMSIPEGLESQMTEFVTTSVEACRQAHKAINELDELLEVGFIGKEVDFVEKLIRELDVLEDRTDQLEQDIRHSLFEKEKQLPPIDAMFLYQVIDIIGEVADLSQSVGGKLQLLLAR</sequence>
<reference evidence="2" key="1">
    <citation type="journal article" date="2010" name="Int. J. Syst. Evol. Microbiol.">
        <title>Porticoccus litoralis gen. nov., sp. nov., a gammaproteobacterium isolated from the Yellow Sea.</title>
        <authorList>
            <person name="Oh H.M."/>
            <person name="Kim H."/>
            <person name="Kim K.M."/>
            <person name="Min G.S."/>
            <person name="Cho J.C."/>
        </authorList>
    </citation>
    <scope>NUCLEOTIDE SEQUENCE</scope>
    <source>
        <strain evidence="2">DSM 25064</strain>
    </source>
</reference>
<dbReference type="SUPFAM" id="SSF109755">
    <property type="entry name" value="PhoU-like"/>
    <property type="match status" value="1"/>
</dbReference>
<gene>
    <name evidence="2" type="ORF">Q8A57_07665</name>
</gene>
<dbReference type="AlphaFoldDB" id="A0AAW8B4F1"/>
<dbReference type="NCBIfam" id="TIGR00153">
    <property type="entry name" value="TIGR00153 family protein"/>
    <property type="match status" value="1"/>
</dbReference>
<dbReference type="Pfam" id="PF01865">
    <property type="entry name" value="PhoU_div"/>
    <property type="match status" value="1"/>
</dbReference>
<dbReference type="InterPro" id="IPR038078">
    <property type="entry name" value="PhoU-like_sf"/>
</dbReference>